<gene>
    <name evidence="1" type="ORF">LC087_17860</name>
</gene>
<evidence type="ECO:0000313" key="2">
    <source>
        <dbReference type="Proteomes" id="UP001197974"/>
    </source>
</evidence>
<dbReference type="RefSeq" id="WP_226542516.1">
    <property type="nucleotide sequence ID" value="NZ_CP129013.1"/>
</dbReference>
<accession>A0ABY9JT17</accession>
<sequence length="52" mass="6650">MIRLFQLDDARYIIHSHYKLYHQEYNYDFTFKEFIKSQVQEFMDRNNDKEQI</sequence>
<reference evidence="1 2" key="1">
    <citation type="submission" date="2023-06" db="EMBL/GenBank/DDBJ databases">
        <title>Five Gram-positive bacteria isolated from mangrove sediments in Shenzhen, Guangdong, China.</title>
        <authorList>
            <person name="Yu S."/>
            <person name="Zheng W."/>
            <person name="Huang Y."/>
        </authorList>
    </citation>
    <scope>NUCLEOTIDE SEQUENCE [LARGE SCALE GENOMIC DNA]</scope>
    <source>
        <strain evidence="1 2">SaN35-3</strain>
    </source>
</reference>
<protein>
    <submittedName>
        <fullName evidence="1">Uncharacterized protein</fullName>
    </submittedName>
</protein>
<dbReference type="EMBL" id="CP129013">
    <property type="protein sequence ID" value="WLR42531.1"/>
    <property type="molecule type" value="Genomic_DNA"/>
</dbReference>
<dbReference type="Proteomes" id="UP001197974">
    <property type="component" value="Chromosome"/>
</dbReference>
<organism evidence="1 2">
    <name type="scientific">Bacillus carboniphilus</name>
    <dbReference type="NCBI Taxonomy" id="86663"/>
    <lineage>
        <taxon>Bacteria</taxon>
        <taxon>Bacillati</taxon>
        <taxon>Bacillota</taxon>
        <taxon>Bacilli</taxon>
        <taxon>Bacillales</taxon>
        <taxon>Bacillaceae</taxon>
        <taxon>Bacillus</taxon>
    </lineage>
</organism>
<evidence type="ECO:0000313" key="1">
    <source>
        <dbReference type="EMBL" id="WLR42531.1"/>
    </source>
</evidence>
<proteinExistence type="predicted"/>
<name>A0ABY9JT17_9BACI</name>
<keyword evidence="2" id="KW-1185">Reference proteome</keyword>